<dbReference type="AlphaFoldDB" id="A0AAV8S043"/>
<evidence type="ECO:0000313" key="4">
    <source>
        <dbReference type="Proteomes" id="UP001222027"/>
    </source>
</evidence>
<name>A0AAV8S043_ENSVE</name>
<protein>
    <submittedName>
        <fullName evidence="3">Uncharacterized protein</fullName>
    </submittedName>
</protein>
<feature type="signal peptide" evidence="2">
    <location>
        <begin position="1"/>
        <end position="34"/>
    </location>
</feature>
<feature type="region of interest" description="Disordered" evidence="1">
    <location>
        <begin position="60"/>
        <end position="83"/>
    </location>
</feature>
<accession>A0AAV8S043</accession>
<proteinExistence type="predicted"/>
<sequence length="83" mass="9254">MEKECDLNDTMDSRCCHRVVFLLLLLACLAAVDSRVIMHLPNALEDGVVLPRRQLLGDRASQFMPPSPKTHGSYNNFAPGHGY</sequence>
<gene>
    <name evidence="3" type="ORF">OPV22_003175</name>
</gene>
<organism evidence="3 4">
    <name type="scientific">Ensete ventricosum</name>
    <name type="common">Abyssinian banana</name>
    <name type="synonym">Musa ensete</name>
    <dbReference type="NCBI Taxonomy" id="4639"/>
    <lineage>
        <taxon>Eukaryota</taxon>
        <taxon>Viridiplantae</taxon>
        <taxon>Streptophyta</taxon>
        <taxon>Embryophyta</taxon>
        <taxon>Tracheophyta</taxon>
        <taxon>Spermatophyta</taxon>
        <taxon>Magnoliopsida</taxon>
        <taxon>Liliopsida</taxon>
        <taxon>Zingiberales</taxon>
        <taxon>Musaceae</taxon>
        <taxon>Ensete</taxon>
    </lineage>
</organism>
<evidence type="ECO:0000313" key="3">
    <source>
        <dbReference type="EMBL" id="KAJ8512741.1"/>
    </source>
</evidence>
<dbReference type="EMBL" id="JAQQAF010000001">
    <property type="protein sequence ID" value="KAJ8512741.1"/>
    <property type="molecule type" value="Genomic_DNA"/>
</dbReference>
<evidence type="ECO:0000256" key="2">
    <source>
        <dbReference type="SAM" id="SignalP"/>
    </source>
</evidence>
<comment type="caution">
    <text evidence="3">The sequence shown here is derived from an EMBL/GenBank/DDBJ whole genome shotgun (WGS) entry which is preliminary data.</text>
</comment>
<evidence type="ECO:0000256" key="1">
    <source>
        <dbReference type="SAM" id="MobiDB-lite"/>
    </source>
</evidence>
<reference evidence="3 4" key="1">
    <citation type="submission" date="2022-12" db="EMBL/GenBank/DDBJ databases">
        <title>Chromosome-scale assembly of the Ensete ventricosum genome.</title>
        <authorList>
            <person name="Dussert Y."/>
            <person name="Stocks J."/>
            <person name="Wendawek A."/>
            <person name="Woldeyes F."/>
            <person name="Nichols R.A."/>
            <person name="Borrell J.S."/>
        </authorList>
    </citation>
    <scope>NUCLEOTIDE SEQUENCE [LARGE SCALE GENOMIC DNA]</scope>
    <source>
        <strain evidence="4">cv. Maze</strain>
        <tissue evidence="3">Seeds</tissue>
    </source>
</reference>
<keyword evidence="4" id="KW-1185">Reference proteome</keyword>
<dbReference type="Proteomes" id="UP001222027">
    <property type="component" value="Unassembled WGS sequence"/>
</dbReference>
<feature type="chain" id="PRO_5043787587" evidence="2">
    <location>
        <begin position="35"/>
        <end position="83"/>
    </location>
</feature>
<keyword evidence="2" id="KW-0732">Signal</keyword>